<dbReference type="Pfam" id="PF00593">
    <property type="entry name" value="TonB_dep_Rec_b-barrel"/>
    <property type="match status" value="1"/>
</dbReference>
<evidence type="ECO:0000256" key="12">
    <source>
        <dbReference type="SAM" id="SignalP"/>
    </source>
</evidence>
<sequence length="718" mass="80248">MSLNKLSVVACFILSKANVFAQQNLFPKDTIKAQNLEKVVLVHKDNVMSLSKKLFSVAVISKKDIEQTAANNLADVLTQNLNITVTPDASTGKSTVSMFGLDGQYVKILIDGIPIASDNGMGNNIDISQINLEDVNRIEVGEGAMGVLYGDNAVAGVINIVTERRQRHKWQIQASVQEESIGKEYNISDKGRHIQNFKVSNNLNEHINYTLGVSRNNFNGFYNGYQGKDYVNIVDGAVKNDTLRGTEWNPKEQITYFANANINIGKHNIFYKFQYFDESVDVYNRFVTGRKQEDGSLKATAVDETFDTNRIVNNVTITGPLKGETNYNLFLSQQNQKRYYQQYTYNILLQGIEGYNTDAISQSSDVWFSKGFISNIVPNSTFFNLQVGYEFSWQEGFDAIATGDYSNDVVVNTLNNYDFFSVADFYINKRLSLYPGARITNNSQFGNKFIWSLSSIYKITDSFNTKAVFGSAFRAPNFTELFYYFVDANHNVQGNKNLQPEDGISILLNFNKSTRLTKQSTLKTALKGYYFDIDNKIGDITIVEEDGSNLFTYANIDNSKIAGISLDNTYSYKNLSLGLGATYMGESTTISTTDTSNSDYLWSYNIQSNINYKIPSIKTTFSGQIKYTGRTQVLLGDNTGSGAINIGQTDSFTWLDASVRKDITQNINLTFGARNILDVVTVNASDVAAEGHSNPANNRLFGNGRSYFLKLLINLNLN</sequence>
<evidence type="ECO:0000256" key="2">
    <source>
        <dbReference type="ARBA" id="ARBA00022448"/>
    </source>
</evidence>
<dbReference type="PANTHER" id="PTHR30069">
    <property type="entry name" value="TONB-DEPENDENT OUTER MEMBRANE RECEPTOR"/>
    <property type="match status" value="1"/>
</dbReference>
<dbReference type="Pfam" id="PF07715">
    <property type="entry name" value="Plug"/>
    <property type="match status" value="1"/>
</dbReference>
<evidence type="ECO:0000313" key="16">
    <source>
        <dbReference type="Proteomes" id="UP000745859"/>
    </source>
</evidence>
<comment type="similarity">
    <text evidence="10 11">Belongs to the TonB-dependent receptor family.</text>
</comment>
<evidence type="ECO:0000313" key="15">
    <source>
        <dbReference type="EMBL" id="NIJ45681.1"/>
    </source>
</evidence>
<reference evidence="15 16" key="1">
    <citation type="submission" date="2020-03" db="EMBL/GenBank/DDBJ databases">
        <title>Genomic Encyclopedia of Type Strains, Phase IV (KMG-IV): sequencing the most valuable type-strain genomes for metagenomic binning, comparative biology and taxonomic classification.</title>
        <authorList>
            <person name="Goeker M."/>
        </authorList>
    </citation>
    <scope>NUCLEOTIDE SEQUENCE [LARGE SCALE GENOMIC DNA]</scope>
    <source>
        <strain evidence="15 16">DSM 101599</strain>
    </source>
</reference>
<name>A0ABX0UDT4_9FLAO</name>
<accession>A0ABX0UDT4</accession>
<evidence type="ECO:0000256" key="3">
    <source>
        <dbReference type="ARBA" id="ARBA00022452"/>
    </source>
</evidence>
<evidence type="ECO:0000256" key="1">
    <source>
        <dbReference type="ARBA" id="ARBA00004571"/>
    </source>
</evidence>
<dbReference type="InterPro" id="IPR036942">
    <property type="entry name" value="Beta-barrel_TonB_sf"/>
</dbReference>
<dbReference type="SUPFAM" id="SSF56935">
    <property type="entry name" value="Porins"/>
    <property type="match status" value="1"/>
</dbReference>
<evidence type="ECO:0000256" key="7">
    <source>
        <dbReference type="ARBA" id="ARBA00023136"/>
    </source>
</evidence>
<evidence type="ECO:0000256" key="11">
    <source>
        <dbReference type="RuleBase" id="RU003357"/>
    </source>
</evidence>
<keyword evidence="2 10" id="KW-0813">Transport</keyword>
<dbReference type="InterPro" id="IPR000531">
    <property type="entry name" value="Beta-barrel_TonB"/>
</dbReference>
<dbReference type="Proteomes" id="UP000745859">
    <property type="component" value="Unassembled WGS sequence"/>
</dbReference>
<keyword evidence="4 10" id="KW-0812">Transmembrane</keyword>
<dbReference type="EMBL" id="JAASQL010000002">
    <property type="protein sequence ID" value="NIJ45681.1"/>
    <property type="molecule type" value="Genomic_DNA"/>
</dbReference>
<proteinExistence type="inferred from homology"/>
<keyword evidence="8 15" id="KW-0675">Receptor</keyword>
<feature type="domain" description="TonB-dependent receptor plug" evidence="14">
    <location>
        <begin position="54"/>
        <end position="157"/>
    </location>
</feature>
<keyword evidence="3 10" id="KW-1134">Transmembrane beta strand</keyword>
<feature type="chain" id="PRO_5045971404" evidence="12">
    <location>
        <begin position="22"/>
        <end position="718"/>
    </location>
</feature>
<evidence type="ECO:0000256" key="10">
    <source>
        <dbReference type="PROSITE-ProRule" id="PRU01360"/>
    </source>
</evidence>
<evidence type="ECO:0000259" key="14">
    <source>
        <dbReference type="Pfam" id="PF07715"/>
    </source>
</evidence>
<evidence type="ECO:0000256" key="8">
    <source>
        <dbReference type="ARBA" id="ARBA00023170"/>
    </source>
</evidence>
<feature type="domain" description="TonB-dependent receptor-like beta-barrel" evidence="13">
    <location>
        <begin position="313"/>
        <end position="676"/>
    </location>
</feature>
<dbReference type="InterPro" id="IPR039426">
    <property type="entry name" value="TonB-dep_rcpt-like"/>
</dbReference>
<dbReference type="PROSITE" id="PS52016">
    <property type="entry name" value="TONB_DEPENDENT_REC_3"/>
    <property type="match status" value="1"/>
</dbReference>
<dbReference type="PANTHER" id="PTHR30069:SF29">
    <property type="entry name" value="HEMOGLOBIN AND HEMOGLOBIN-HAPTOGLOBIN-BINDING PROTEIN 1-RELATED"/>
    <property type="match status" value="1"/>
</dbReference>
<dbReference type="Gene3D" id="2.40.170.20">
    <property type="entry name" value="TonB-dependent receptor, beta-barrel domain"/>
    <property type="match status" value="1"/>
</dbReference>
<keyword evidence="9 10" id="KW-0998">Cell outer membrane</keyword>
<keyword evidence="6 11" id="KW-0798">TonB box</keyword>
<evidence type="ECO:0000259" key="13">
    <source>
        <dbReference type="Pfam" id="PF00593"/>
    </source>
</evidence>
<dbReference type="InterPro" id="IPR037066">
    <property type="entry name" value="Plug_dom_sf"/>
</dbReference>
<protein>
    <submittedName>
        <fullName evidence="15">Outer membrane receptor for ferrienterochelin and colicins</fullName>
    </submittedName>
</protein>
<evidence type="ECO:0000256" key="6">
    <source>
        <dbReference type="ARBA" id="ARBA00023077"/>
    </source>
</evidence>
<dbReference type="InterPro" id="IPR012910">
    <property type="entry name" value="Plug_dom"/>
</dbReference>
<dbReference type="RefSeq" id="WP_167188210.1">
    <property type="nucleotide sequence ID" value="NZ_JAASQL010000002.1"/>
</dbReference>
<feature type="signal peptide" evidence="12">
    <location>
        <begin position="1"/>
        <end position="21"/>
    </location>
</feature>
<organism evidence="15 16">
    <name type="scientific">Wenyingzhuangia heitensis</name>
    <dbReference type="NCBI Taxonomy" id="1487859"/>
    <lineage>
        <taxon>Bacteria</taxon>
        <taxon>Pseudomonadati</taxon>
        <taxon>Bacteroidota</taxon>
        <taxon>Flavobacteriia</taxon>
        <taxon>Flavobacteriales</taxon>
        <taxon>Flavobacteriaceae</taxon>
        <taxon>Wenyingzhuangia</taxon>
    </lineage>
</organism>
<gene>
    <name evidence="15" type="ORF">FHR24_002149</name>
</gene>
<evidence type="ECO:0000256" key="4">
    <source>
        <dbReference type="ARBA" id="ARBA00022692"/>
    </source>
</evidence>
<keyword evidence="5 12" id="KW-0732">Signal</keyword>
<keyword evidence="7 10" id="KW-0472">Membrane</keyword>
<dbReference type="Gene3D" id="2.170.130.10">
    <property type="entry name" value="TonB-dependent receptor, plug domain"/>
    <property type="match status" value="1"/>
</dbReference>
<keyword evidence="16" id="KW-1185">Reference proteome</keyword>
<comment type="subcellular location">
    <subcellularLocation>
        <location evidence="1 10">Cell outer membrane</location>
        <topology evidence="1 10">Multi-pass membrane protein</topology>
    </subcellularLocation>
</comment>
<evidence type="ECO:0000256" key="5">
    <source>
        <dbReference type="ARBA" id="ARBA00022729"/>
    </source>
</evidence>
<comment type="caution">
    <text evidence="15">The sequence shown here is derived from an EMBL/GenBank/DDBJ whole genome shotgun (WGS) entry which is preliminary data.</text>
</comment>
<evidence type="ECO:0000256" key="9">
    <source>
        <dbReference type="ARBA" id="ARBA00023237"/>
    </source>
</evidence>